<sequence length="251" mass="28493">MQRKQLDSTSGSPKMGGHVFSCMFTHPLSLSLSFSRTLRPSGREQTRKRPQDTSLKEGTGMGAFFEQFPVTMDGQAPSKRQRQEKGLMPDRSMYDKWRSQQRKLRQKSTHTPLPFHDPTGPGKSPWCRQSAVTLRTWAGPPTSSPPRRLDSATYSYSGKRLRPDPAHQGSELAGTLHSGEQDARCRKRWVDVTCWFGLFATKAFSRVEVICDYHGGQRAGVCWNVESCKHSYMNFFRAREQKLCMNSQTAP</sequence>
<evidence type="ECO:0000313" key="3">
    <source>
        <dbReference type="Proteomes" id="UP001311232"/>
    </source>
</evidence>
<organism evidence="2 3">
    <name type="scientific">Crenichthys baileyi</name>
    <name type="common">White River springfish</name>
    <dbReference type="NCBI Taxonomy" id="28760"/>
    <lineage>
        <taxon>Eukaryota</taxon>
        <taxon>Metazoa</taxon>
        <taxon>Chordata</taxon>
        <taxon>Craniata</taxon>
        <taxon>Vertebrata</taxon>
        <taxon>Euteleostomi</taxon>
        <taxon>Actinopterygii</taxon>
        <taxon>Neopterygii</taxon>
        <taxon>Teleostei</taxon>
        <taxon>Neoteleostei</taxon>
        <taxon>Acanthomorphata</taxon>
        <taxon>Ovalentaria</taxon>
        <taxon>Atherinomorphae</taxon>
        <taxon>Cyprinodontiformes</taxon>
        <taxon>Goodeidae</taxon>
        <taxon>Crenichthys</taxon>
    </lineage>
</organism>
<keyword evidence="3" id="KW-1185">Reference proteome</keyword>
<dbReference type="EMBL" id="JAHHUM010000312">
    <property type="protein sequence ID" value="KAK5621217.1"/>
    <property type="molecule type" value="Genomic_DNA"/>
</dbReference>
<name>A0AAV9SIN7_9TELE</name>
<reference evidence="2 3" key="1">
    <citation type="submission" date="2021-06" db="EMBL/GenBank/DDBJ databases">
        <authorList>
            <person name="Palmer J.M."/>
        </authorList>
    </citation>
    <scope>NUCLEOTIDE SEQUENCE [LARGE SCALE GENOMIC DNA]</scope>
    <source>
        <strain evidence="2 3">MEX-2019</strain>
        <tissue evidence="2">Muscle</tissue>
    </source>
</reference>
<gene>
    <name evidence="2" type="ORF">CRENBAI_011613</name>
</gene>
<comment type="caution">
    <text evidence="2">The sequence shown here is derived from an EMBL/GenBank/DDBJ whole genome shotgun (WGS) entry which is preliminary data.</text>
</comment>
<accession>A0AAV9SIN7</accession>
<proteinExistence type="predicted"/>
<evidence type="ECO:0000256" key="1">
    <source>
        <dbReference type="SAM" id="MobiDB-lite"/>
    </source>
</evidence>
<dbReference type="AlphaFoldDB" id="A0AAV9SIN7"/>
<feature type="compositionally biased region" description="Basic and acidic residues" evidence="1">
    <location>
        <begin position="81"/>
        <end position="98"/>
    </location>
</feature>
<feature type="compositionally biased region" description="Basic and acidic residues" evidence="1">
    <location>
        <begin position="41"/>
        <end position="55"/>
    </location>
</feature>
<protein>
    <submittedName>
        <fullName evidence="2">Uncharacterized protein</fullName>
    </submittedName>
</protein>
<feature type="compositionally biased region" description="Basic residues" evidence="1">
    <location>
        <begin position="99"/>
        <end position="108"/>
    </location>
</feature>
<dbReference type="Proteomes" id="UP001311232">
    <property type="component" value="Unassembled WGS sequence"/>
</dbReference>
<evidence type="ECO:0000313" key="2">
    <source>
        <dbReference type="EMBL" id="KAK5621217.1"/>
    </source>
</evidence>
<feature type="region of interest" description="Disordered" evidence="1">
    <location>
        <begin position="35"/>
        <end position="126"/>
    </location>
</feature>